<evidence type="ECO:0000313" key="1">
    <source>
        <dbReference type="EMBL" id="GAC99204.1"/>
    </source>
</evidence>
<name>R9PCW7_PSEHS</name>
<dbReference type="RefSeq" id="XP_012192791.1">
    <property type="nucleotide sequence ID" value="XM_012337401.1"/>
</dbReference>
<sequence>MRSPGCLVYVDDDERCDIRERTRCKPSLLGSRDSRVLADCINSLTRKSSGSLQHRSTLASSVQLPVTIGSSVHSLVLGYSLTLLAVFGSVPPIRVLRRPLSRKRSARPIFASSA</sequence>
<dbReference type="EMBL" id="DF238829">
    <property type="protein sequence ID" value="GAC99204.1"/>
    <property type="molecule type" value="Genomic_DNA"/>
</dbReference>
<proteinExistence type="predicted"/>
<organism evidence="1 2">
    <name type="scientific">Pseudozyma hubeiensis (strain SY62)</name>
    <name type="common">Yeast</name>
    <dbReference type="NCBI Taxonomy" id="1305764"/>
    <lineage>
        <taxon>Eukaryota</taxon>
        <taxon>Fungi</taxon>
        <taxon>Dikarya</taxon>
        <taxon>Basidiomycota</taxon>
        <taxon>Ustilaginomycotina</taxon>
        <taxon>Ustilaginomycetes</taxon>
        <taxon>Ustilaginales</taxon>
        <taxon>Ustilaginaceae</taxon>
        <taxon>Pseudozyma</taxon>
    </lineage>
</organism>
<protein>
    <submittedName>
        <fullName evidence="1">Multidrug resistance protein</fullName>
    </submittedName>
</protein>
<accession>R9PCW7</accession>
<evidence type="ECO:0000313" key="2">
    <source>
        <dbReference type="Proteomes" id="UP000014071"/>
    </source>
</evidence>
<reference evidence="2" key="1">
    <citation type="journal article" date="2013" name="Genome Announc.">
        <title>Draft genome sequence of the basidiomycetous yeast-like fungus Pseudozyma hubeiensis SY62, which produces an abundant amount of the biosurfactant mannosylerythritol lipids.</title>
        <authorList>
            <person name="Konishi M."/>
            <person name="Hatada Y."/>
            <person name="Horiuchi J."/>
        </authorList>
    </citation>
    <scope>NUCLEOTIDE SEQUENCE [LARGE SCALE GENOMIC DNA]</scope>
    <source>
        <strain evidence="2">SY62</strain>
    </source>
</reference>
<dbReference type="HOGENOM" id="CLU_2122152_0_0_1"/>
<gene>
    <name evidence="1" type="ORF">PHSY_006804</name>
</gene>
<dbReference type="AlphaFoldDB" id="R9PCW7"/>
<dbReference type="Proteomes" id="UP000014071">
    <property type="component" value="Unassembled WGS sequence"/>
</dbReference>
<keyword evidence="2" id="KW-1185">Reference proteome</keyword>
<dbReference type="GeneID" id="24112070"/>